<dbReference type="EMBL" id="RAWM01000199">
    <property type="protein sequence ID" value="RKH58158.1"/>
    <property type="molecule type" value="Genomic_DNA"/>
</dbReference>
<keyword evidence="2" id="KW-1185">Reference proteome</keyword>
<evidence type="ECO:0000313" key="1">
    <source>
        <dbReference type="EMBL" id="RKH58158.1"/>
    </source>
</evidence>
<dbReference type="AlphaFoldDB" id="A0A3A8PPX5"/>
<proteinExistence type="predicted"/>
<dbReference type="Proteomes" id="UP000282656">
    <property type="component" value="Unassembled WGS sequence"/>
</dbReference>
<sequence length="546" mass="58037">MDNPPNPCGSAPDCGWQGLGYEPLAVPTAPRTGEIVAVGGTVQSRAFALKVDKGVIHTFTCTAEGFEACEVKFLGAVGDESAFIEHEGRTTRVHFRVVDDQGAAAIVTALPAGSTGSFRYSLTRREDDHGEDVAGATLLTPGAPPVEGLLQAGPDTDTFVFDASAGHFVIVRCLGDFTSGGSDRLQGPDGQELLTPGFLTLTIRGRRFWVRNTGRHAFILRGFQPTAIPYTCGVEDLGPDDHGDSPDTATVLPEGASVALKGMLELESDKDVFSFFARAGHAYALRCDTPALNACRDARVLTPRGEVLYPPVGIDRDAWLQVRVEGDREWGAYALTLLDLGEDQGSGPQDAVHLVGDAPLTGYLTYTGDVDFFRFDALAGHVYSLEADGVSVEAFHLAAPGSSLTRNDVAKVHHFMVDADGSVLLRVSGPRAQYGLGVRDVGVDDHAGTAANATDLGGALSATGVLNTSTDVDWFALTLDARPHALSRTSLDTKFDLFEADGVTPVPWDAASSAWVPRAAGRHLLRADMFGRFQGPDAYRVELLPR</sequence>
<organism evidence="1 2">
    <name type="scientific">Corallococcus interemptor</name>
    <dbReference type="NCBI Taxonomy" id="2316720"/>
    <lineage>
        <taxon>Bacteria</taxon>
        <taxon>Pseudomonadati</taxon>
        <taxon>Myxococcota</taxon>
        <taxon>Myxococcia</taxon>
        <taxon>Myxococcales</taxon>
        <taxon>Cystobacterineae</taxon>
        <taxon>Myxococcaceae</taxon>
        <taxon>Corallococcus</taxon>
    </lineage>
</organism>
<evidence type="ECO:0000313" key="2">
    <source>
        <dbReference type="Proteomes" id="UP000282656"/>
    </source>
</evidence>
<name>A0A3A8PPX5_9BACT</name>
<protein>
    <submittedName>
        <fullName evidence="1">Uncharacterized protein</fullName>
    </submittedName>
</protein>
<accession>A0A3A8PPX5</accession>
<comment type="caution">
    <text evidence="1">The sequence shown here is derived from an EMBL/GenBank/DDBJ whole genome shotgun (WGS) entry which is preliminary data.</text>
</comment>
<reference evidence="2" key="1">
    <citation type="submission" date="2018-09" db="EMBL/GenBank/DDBJ databases">
        <authorList>
            <person name="Livingstone P.G."/>
            <person name="Whitworth D.E."/>
        </authorList>
    </citation>
    <scope>NUCLEOTIDE SEQUENCE [LARGE SCALE GENOMIC DNA]</scope>
    <source>
        <strain evidence="2">AB047A</strain>
    </source>
</reference>
<gene>
    <name evidence="1" type="ORF">D7X96_37275</name>
</gene>